<dbReference type="EMBL" id="CM029051">
    <property type="protein sequence ID" value="KAG2561269.1"/>
    <property type="molecule type" value="Genomic_DNA"/>
</dbReference>
<dbReference type="InterPro" id="IPR000184">
    <property type="entry name" value="Bac_surfAg_D15"/>
</dbReference>
<evidence type="ECO:0000313" key="8">
    <source>
        <dbReference type="EMBL" id="KAG2561269.1"/>
    </source>
</evidence>
<comment type="caution">
    <text evidence="8">The sequence shown here is derived from an EMBL/GenBank/DDBJ whole genome shotgun (WGS) entry which is preliminary data.</text>
</comment>
<dbReference type="Gene3D" id="2.40.160.50">
    <property type="entry name" value="membrane protein fhac: a member of the omp85/tpsb transporter family"/>
    <property type="match status" value="1"/>
</dbReference>
<gene>
    <name evidence="8" type="ORF">PVAP13_8KG150000</name>
</gene>
<evidence type="ECO:0000259" key="5">
    <source>
        <dbReference type="Pfam" id="PF01103"/>
    </source>
</evidence>
<evidence type="ECO:0000256" key="3">
    <source>
        <dbReference type="ARBA" id="ARBA00024013"/>
    </source>
</evidence>
<dbReference type="Pfam" id="PF25280">
    <property type="entry name" value="POTRA2_Toc75"/>
    <property type="match status" value="1"/>
</dbReference>
<dbReference type="Proteomes" id="UP000823388">
    <property type="component" value="Chromosome 8K"/>
</dbReference>
<dbReference type="Pfam" id="PF01103">
    <property type="entry name" value="Omp85"/>
    <property type="match status" value="1"/>
</dbReference>
<feature type="compositionally biased region" description="Low complexity" evidence="4">
    <location>
        <begin position="39"/>
        <end position="54"/>
    </location>
</feature>
<evidence type="ECO:0000256" key="4">
    <source>
        <dbReference type="SAM" id="MobiDB-lite"/>
    </source>
</evidence>
<dbReference type="GO" id="GO:0045037">
    <property type="term" value="P:protein import into chloroplast stroma"/>
    <property type="evidence" value="ECO:0007669"/>
    <property type="project" value="TreeGrafter"/>
</dbReference>
<keyword evidence="2" id="KW-0472">Membrane</keyword>
<evidence type="ECO:0000259" key="7">
    <source>
        <dbReference type="Pfam" id="PF25282"/>
    </source>
</evidence>
<evidence type="ECO:0000256" key="2">
    <source>
        <dbReference type="ARBA" id="ARBA00023136"/>
    </source>
</evidence>
<evidence type="ECO:0000256" key="1">
    <source>
        <dbReference type="ARBA" id="ARBA00022805"/>
    </source>
</evidence>
<keyword evidence="1" id="KW-1002">Plastid outer membrane</keyword>
<dbReference type="Gene3D" id="3.10.20.310">
    <property type="entry name" value="membrane protein fhac"/>
    <property type="match status" value="1"/>
</dbReference>
<feature type="region of interest" description="Disordered" evidence="4">
    <location>
        <begin position="91"/>
        <end position="130"/>
    </location>
</feature>
<feature type="region of interest" description="Disordered" evidence="4">
    <location>
        <begin position="1"/>
        <end position="54"/>
    </location>
</feature>
<dbReference type="InterPro" id="IPR057355">
    <property type="entry name" value="POTRA2_Toc75"/>
</dbReference>
<evidence type="ECO:0000259" key="6">
    <source>
        <dbReference type="Pfam" id="PF25280"/>
    </source>
</evidence>
<name>A0A8T0PKY5_PANVG</name>
<feature type="domain" description="Bacterial surface antigen (D15)" evidence="5">
    <location>
        <begin position="375"/>
        <end position="575"/>
    </location>
</feature>
<accession>A0A8T0PKY5</accession>
<dbReference type="AlphaFoldDB" id="A0A8T0PKY5"/>
<sequence length="676" mass="73565">MAFISDAGGPPEQEQEAASPSPPQSAPRLILSSSPIPEPRASSPNRSVASAVNAAAAGAASGRSWSSDHGGWPGAVFGAFLSWVFRAGAARADDGKKKPASSSDQDARRLTPAASAPFSGHGGAAPAKHRHKVIPVDRFRCVNMGVAAQPHGDEADLREEDMSGWERFQRHLRREREHQQRVGGARPCILPEAVRQELEAVVRGHGGGASPGLLRWVADRVGRWYHGEGFACARVVRYRNPGSGELACEVQEGDITGVEYRFVDELGNAVDGHTRIPVIERELPQQLRPGHIYNIGAAEQAVKHLKSLGLFFSAELIPRPDKTKEGGVVVEFQLRELEPRSAGVNTNWSIVPGDQGRPTLASIKPGGTLSFGHRNISGLNRSLAGSVTARNLLNPKDDLSFNFEYEHPYLDGVENRSRNRTFKTSFFNTRKLSPVFVAGPSMEPVPPLWIDRVGFKANITEKFTQQSKFTYGLVLEEITARDENNNIRTHGSRVLPTGRLSMDGPPTTFSGTGVDRMAFLQANMTRDNTEFVNGATVGDRCIFQVDQGLGIGSKNPFFNRHQLSVTKFIKLNNQEKGAGKPPPAVLALHGRYAVATELRVPVSVMDKQAQVYAFAEHGTDLGSSKDVEGNPTEFFQRAGRGSSYGLGIKFGMIRAEFTMDHNVGTGSFSLRFGERF</sequence>
<feature type="domain" description="Toc75-like second POTRA" evidence="6">
    <location>
        <begin position="139"/>
        <end position="254"/>
    </location>
</feature>
<feature type="domain" description="Toc75-like POTRA" evidence="7">
    <location>
        <begin position="261"/>
        <end position="336"/>
    </location>
</feature>
<dbReference type="PANTHER" id="PTHR12815">
    <property type="entry name" value="SORTING AND ASSEMBLY MACHINERY SAMM50 PROTEIN FAMILY MEMBER"/>
    <property type="match status" value="1"/>
</dbReference>
<dbReference type="GO" id="GO:0009658">
    <property type="term" value="P:chloroplast organization"/>
    <property type="evidence" value="ECO:0007669"/>
    <property type="project" value="TreeGrafter"/>
</dbReference>
<dbReference type="Pfam" id="PF25282">
    <property type="entry name" value="POTRA1_3_Toc75"/>
    <property type="match status" value="1"/>
</dbReference>
<dbReference type="PANTHER" id="PTHR12815:SF36">
    <property type="entry name" value="OS11G0116500 PROTEIN"/>
    <property type="match status" value="1"/>
</dbReference>
<feature type="compositionally biased region" description="Low complexity" evidence="4">
    <location>
        <begin position="10"/>
        <end position="19"/>
    </location>
</feature>
<dbReference type="InterPro" id="IPR039910">
    <property type="entry name" value="D15-like"/>
</dbReference>
<dbReference type="GO" id="GO:0009707">
    <property type="term" value="C:chloroplast outer membrane"/>
    <property type="evidence" value="ECO:0007669"/>
    <property type="project" value="UniProtKB-SubCell"/>
</dbReference>
<protein>
    <recommendedName>
        <fullName evidence="10">Bacterial surface antigen (D15) domain-containing protein</fullName>
    </recommendedName>
</protein>
<keyword evidence="1" id="KW-0934">Plastid</keyword>
<organism evidence="8 9">
    <name type="scientific">Panicum virgatum</name>
    <name type="common">Blackwell switchgrass</name>
    <dbReference type="NCBI Taxonomy" id="38727"/>
    <lineage>
        <taxon>Eukaryota</taxon>
        <taxon>Viridiplantae</taxon>
        <taxon>Streptophyta</taxon>
        <taxon>Embryophyta</taxon>
        <taxon>Tracheophyta</taxon>
        <taxon>Spermatophyta</taxon>
        <taxon>Magnoliopsida</taxon>
        <taxon>Liliopsida</taxon>
        <taxon>Poales</taxon>
        <taxon>Poaceae</taxon>
        <taxon>PACMAD clade</taxon>
        <taxon>Panicoideae</taxon>
        <taxon>Panicodae</taxon>
        <taxon>Paniceae</taxon>
        <taxon>Panicinae</taxon>
        <taxon>Panicum</taxon>
        <taxon>Panicum sect. Hiantes</taxon>
    </lineage>
</organism>
<comment type="subcellular location">
    <subcellularLocation>
        <location evidence="3">Plastid</location>
        <location evidence="3">Chloroplast outer membrane</location>
    </subcellularLocation>
</comment>
<keyword evidence="9" id="KW-1185">Reference proteome</keyword>
<evidence type="ECO:0000313" key="9">
    <source>
        <dbReference type="Proteomes" id="UP000823388"/>
    </source>
</evidence>
<evidence type="ECO:0008006" key="10">
    <source>
        <dbReference type="Google" id="ProtNLM"/>
    </source>
</evidence>
<proteinExistence type="predicted"/>
<reference evidence="8" key="1">
    <citation type="submission" date="2020-05" db="EMBL/GenBank/DDBJ databases">
        <title>WGS assembly of Panicum virgatum.</title>
        <authorList>
            <person name="Lovell J.T."/>
            <person name="Jenkins J."/>
            <person name="Shu S."/>
            <person name="Juenger T.E."/>
            <person name="Schmutz J."/>
        </authorList>
    </citation>
    <scope>NUCLEOTIDE SEQUENCE</scope>
    <source>
        <strain evidence="8">AP13</strain>
    </source>
</reference>
<dbReference type="InterPro" id="IPR057354">
    <property type="entry name" value="POTRA1_3_Toc75"/>
</dbReference>